<feature type="signal peptide" evidence="1">
    <location>
        <begin position="1"/>
        <end position="16"/>
    </location>
</feature>
<sequence>MWSWARNMALFPKVQAAVLAADQLCTRIKGKVVNATAESQIVEFSVTVNADHDNPNPICAIVILAILDGEVSNDASGFGQMVGVDLSCCHQSFQKDIRNPPKDRPLELGFVFAWIRGQHASSWLFGYHQNNVVTRMLQQLSDDKDSTGTSLFLRMHKNERNTEVFELGIEFILDVYRGPLSWSRGYYKRSLTI</sequence>
<comment type="caution">
    <text evidence="2">The sequence shown here is derived from an EMBL/GenBank/DDBJ whole genome shotgun (WGS) entry which is preliminary data.</text>
</comment>
<reference evidence="2" key="1">
    <citation type="journal article" date="2020" name="New Phytol.">
        <title>Comparative genomics reveals dynamic genome evolution in host specialist ectomycorrhizal fungi.</title>
        <authorList>
            <person name="Lofgren L.A."/>
            <person name="Nguyen N.H."/>
            <person name="Vilgalys R."/>
            <person name="Ruytinx J."/>
            <person name="Liao H.L."/>
            <person name="Branco S."/>
            <person name="Kuo A."/>
            <person name="LaButti K."/>
            <person name="Lipzen A."/>
            <person name="Andreopoulos W."/>
            <person name="Pangilinan J."/>
            <person name="Riley R."/>
            <person name="Hundley H."/>
            <person name="Na H."/>
            <person name="Barry K."/>
            <person name="Grigoriev I.V."/>
            <person name="Stajich J.E."/>
            <person name="Kennedy P.G."/>
        </authorList>
    </citation>
    <scope>NUCLEOTIDE SEQUENCE</scope>
    <source>
        <strain evidence="2">MN1</strain>
    </source>
</reference>
<keyword evidence="3" id="KW-1185">Reference proteome</keyword>
<evidence type="ECO:0000313" key="2">
    <source>
        <dbReference type="EMBL" id="KAG1818679.1"/>
    </source>
</evidence>
<dbReference type="OrthoDB" id="2688874at2759"/>
<keyword evidence="1" id="KW-0732">Signal</keyword>
<organism evidence="2 3">
    <name type="scientific">Suillus subaureus</name>
    <dbReference type="NCBI Taxonomy" id="48587"/>
    <lineage>
        <taxon>Eukaryota</taxon>
        <taxon>Fungi</taxon>
        <taxon>Dikarya</taxon>
        <taxon>Basidiomycota</taxon>
        <taxon>Agaricomycotina</taxon>
        <taxon>Agaricomycetes</taxon>
        <taxon>Agaricomycetidae</taxon>
        <taxon>Boletales</taxon>
        <taxon>Suillineae</taxon>
        <taxon>Suillaceae</taxon>
        <taxon>Suillus</taxon>
    </lineage>
</organism>
<evidence type="ECO:0000256" key="1">
    <source>
        <dbReference type="SAM" id="SignalP"/>
    </source>
</evidence>
<dbReference type="EMBL" id="JABBWG010000011">
    <property type="protein sequence ID" value="KAG1818679.1"/>
    <property type="molecule type" value="Genomic_DNA"/>
</dbReference>
<dbReference type="AlphaFoldDB" id="A0A9P7EE22"/>
<dbReference type="RefSeq" id="XP_041194551.1">
    <property type="nucleotide sequence ID" value="XM_041335353.1"/>
</dbReference>
<evidence type="ECO:0000313" key="3">
    <source>
        <dbReference type="Proteomes" id="UP000807769"/>
    </source>
</evidence>
<protein>
    <submittedName>
        <fullName evidence="2">Uncharacterized protein</fullName>
    </submittedName>
</protein>
<feature type="chain" id="PRO_5040448309" evidence="1">
    <location>
        <begin position="17"/>
        <end position="193"/>
    </location>
</feature>
<dbReference type="Proteomes" id="UP000807769">
    <property type="component" value="Unassembled WGS sequence"/>
</dbReference>
<gene>
    <name evidence="2" type="ORF">BJ212DRAFT_1346887</name>
</gene>
<name>A0A9P7EE22_9AGAM</name>
<proteinExistence type="predicted"/>
<dbReference type="GeneID" id="64629370"/>
<accession>A0A9P7EE22</accession>